<proteinExistence type="predicted"/>
<sequence>MRTRETRFWLTACLGCAFFCLMQANRAQLRPSTIPGPRFDMRLLRFPLSFAMLFCAAVLSASAQSFSPVASGPLGDVTTRDGDSAFDVFYFAAPDFAGEPVMTRFEARIASDTSAIAASIPAGRRGSVRWSATITPKRSGVFPLSLRATGAAVLKIDGVPVISRPASDTGINSRSTGSAELLAGRPYEFVVEFPGTDAQGQIALEWAQPAAAGVQGSADKNVRAPASAAAETTAGPRPGERIGEPARLENAAYALDSQADGTLVVTQKSTGARAEFAPEFIVVFQPRGREAKLDRYGGKYLDDGPVGNTSYRVVAWEKETDFLAAAKPRARLRASRVTREGGALRWAFPAQPGYTLSATVTAPADGTEPALAFRLDATAPGQVSVGYAGAPATGLGKADWIWQPLVWQEKRFPNRSYLTLEYQCPIGFAMTGLGGDTIAVGADARELPFRMPTAADSRFGILVRNAAGLAQPMLFAPVLGGAGSSVEPGASRAFMLRLVARRGAWFENYRHLATSLYGFRDVRENVLCSLNTTLENLADFVLNDRFCYWYPKYKTWGYQNDAGPDAGRQQSAADALSLALVLDRAEMLRRRAIPTVEYMLSRKTNQAKLTDPKIMGTAFRYPVDLVAAWRLTGGRAMPIREKITPGLAGKKPAAAAASSWAASNRALLNHLAAYRLTGDKAFLDAAREAADRYIAARIDRPVESFRGAPSSFWPDIAPSYDHLYELYGATGDPRYLRAAAAAMREITAFAYLAPVPDTDFVANPGGIYNGQPVPEETVPAWVVSANGLAAECAATSHSHRGIFMSAYFAGYMTRLGFDAREPFFTDIARNAVVGRYANYPSYAYRNGYTTLHQKPDFPLRTFEEIKKFTSAHYNHPLPMAAFLVDYIVADTYARSAGQIDFPSEYTYSGAYFRNKTYGNRPGKFLGDDGVFLWMPKGLVSVDSIQLNYLSARGNGKLYLAFSNQSARPVSAAIAVNPDRAAVAGAHRARVWHFPDLAHTGHDFAAQRSAGIPARDSCASRDIADRNVRAPSAAVAPEMLTVTDGRAAIEVAPKGLTCVVIDDVAARTEIQDAMLDPRSPPLPAGATVTAKTPFGPATATALRFGRGLTTVHVWLEAAPPAVGKAVLRYQSDDGKTAQLECSEFPFEFTVPVSDAAKDFRCTIEAVTPKGPKTSPELRIRLQ</sequence>
<organism evidence="3 4">
    <name type="scientific">Termitidicoccus mucosus</name>
    <dbReference type="NCBI Taxonomy" id="1184151"/>
    <lineage>
        <taxon>Bacteria</taxon>
        <taxon>Pseudomonadati</taxon>
        <taxon>Verrucomicrobiota</taxon>
        <taxon>Opitutia</taxon>
        <taxon>Opitutales</taxon>
        <taxon>Opitutaceae</taxon>
        <taxon>Termitidicoccus</taxon>
    </lineage>
</organism>
<reference evidence="3 4" key="1">
    <citation type="submission" date="2016-01" db="EMBL/GenBank/DDBJ databases">
        <title>High potential of lignocellulose degradation of a new Verrucomicrobia species.</title>
        <authorList>
            <person name="Wang Y."/>
            <person name="Shi Y."/>
            <person name="Qiu Z."/>
            <person name="Liu S."/>
            <person name="Yang H."/>
        </authorList>
    </citation>
    <scope>NUCLEOTIDE SEQUENCE [LARGE SCALE GENOMIC DNA]</scope>
    <source>
        <strain evidence="3 4">TSB47</strain>
    </source>
</reference>
<feature type="domain" description="PA14" evidence="2">
    <location>
        <begin position="81"/>
        <end position="222"/>
    </location>
</feature>
<dbReference type="Pfam" id="PF07691">
    <property type="entry name" value="PA14"/>
    <property type="match status" value="1"/>
</dbReference>
<dbReference type="PROSITE" id="PS51820">
    <property type="entry name" value="PA14"/>
    <property type="match status" value="1"/>
</dbReference>
<dbReference type="AlphaFoldDB" id="A0A178IPI1"/>
<comment type="caution">
    <text evidence="3">The sequence shown here is derived from an EMBL/GenBank/DDBJ whole genome shotgun (WGS) entry which is preliminary data.</text>
</comment>
<dbReference type="EMBL" id="LRRQ01000013">
    <property type="protein sequence ID" value="OAM91814.1"/>
    <property type="molecule type" value="Genomic_DNA"/>
</dbReference>
<evidence type="ECO:0000259" key="2">
    <source>
        <dbReference type="PROSITE" id="PS51820"/>
    </source>
</evidence>
<evidence type="ECO:0000256" key="1">
    <source>
        <dbReference type="SAM" id="MobiDB-lite"/>
    </source>
</evidence>
<dbReference type="InterPro" id="IPR037524">
    <property type="entry name" value="PA14/GLEYA"/>
</dbReference>
<evidence type="ECO:0000313" key="4">
    <source>
        <dbReference type="Proteomes" id="UP000078486"/>
    </source>
</evidence>
<name>A0A178IPI1_9BACT</name>
<dbReference type="InterPro" id="IPR008928">
    <property type="entry name" value="6-hairpin_glycosidase_sf"/>
</dbReference>
<dbReference type="GO" id="GO:0005975">
    <property type="term" value="P:carbohydrate metabolic process"/>
    <property type="evidence" value="ECO:0007669"/>
    <property type="project" value="InterPro"/>
</dbReference>
<dbReference type="STRING" id="1184151.AW736_01215"/>
<accession>A0A178IPI1</accession>
<dbReference type="SUPFAM" id="SSF56988">
    <property type="entry name" value="Anthrax protective antigen"/>
    <property type="match status" value="1"/>
</dbReference>
<dbReference type="Proteomes" id="UP000078486">
    <property type="component" value="Unassembled WGS sequence"/>
</dbReference>
<feature type="compositionally biased region" description="Low complexity" evidence="1">
    <location>
        <begin position="224"/>
        <end position="234"/>
    </location>
</feature>
<dbReference type="Gene3D" id="3.90.182.10">
    <property type="entry name" value="Toxin - Anthrax Protective Antigen,domain 1"/>
    <property type="match status" value="1"/>
</dbReference>
<protein>
    <recommendedName>
        <fullName evidence="2">PA14 domain-containing protein</fullName>
    </recommendedName>
</protein>
<keyword evidence="4" id="KW-1185">Reference proteome</keyword>
<evidence type="ECO:0000313" key="3">
    <source>
        <dbReference type="EMBL" id="OAM91814.1"/>
    </source>
</evidence>
<dbReference type="SUPFAM" id="SSF48208">
    <property type="entry name" value="Six-hairpin glycosidases"/>
    <property type="match status" value="1"/>
</dbReference>
<gene>
    <name evidence="3" type="ORF">AW736_01215</name>
</gene>
<dbReference type="SMART" id="SM00758">
    <property type="entry name" value="PA14"/>
    <property type="match status" value="1"/>
</dbReference>
<dbReference type="InterPro" id="IPR011658">
    <property type="entry name" value="PA14_dom"/>
</dbReference>
<feature type="region of interest" description="Disordered" evidence="1">
    <location>
        <begin position="217"/>
        <end position="243"/>
    </location>
</feature>